<gene>
    <name evidence="1" type="ORF">A3B31_03815</name>
</gene>
<sequence length="104" mass="11327">MIAEFLNVDLVTALGLDKLPQDQKDQLIAQMTQVVDERLQSRIIALLSEVDTKALDAVLAGGSGVESFLRERIPSIDMVVAEVIAEFKQEMLDMKAGFGYNGGS</sequence>
<name>A0A1G2BT25_9BACT</name>
<proteinExistence type="predicted"/>
<protein>
    <submittedName>
        <fullName evidence="1">Uncharacterized protein</fullName>
    </submittedName>
</protein>
<comment type="caution">
    <text evidence="1">The sequence shown here is derived from an EMBL/GenBank/DDBJ whole genome shotgun (WGS) entry which is preliminary data.</text>
</comment>
<evidence type="ECO:0000313" key="1">
    <source>
        <dbReference type="EMBL" id="OGY92046.1"/>
    </source>
</evidence>
<dbReference type="Proteomes" id="UP000177349">
    <property type="component" value="Unassembled WGS sequence"/>
</dbReference>
<dbReference type="EMBL" id="MHKN01000026">
    <property type="protein sequence ID" value="OGY92046.1"/>
    <property type="molecule type" value="Genomic_DNA"/>
</dbReference>
<accession>A0A1G2BT25</accession>
<evidence type="ECO:0000313" key="2">
    <source>
        <dbReference type="Proteomes" id="UP000177349"/>
    </source>
</evidence>
<dbReference type="AlphaFoldDB" id="A0A1G2BT25"/>
<organism evidence="1 2">
    <name type="scientific">Candidatus Komeilibacteria bacterium RIFCSPLOWO2_01_FULL_53_11</name>
    <dbReference type="NCBI Taxonomy" id="1798552"/>
    <lineage>
        <taxon>Bacteria</taxon>
        <taxon>Candidatus Komeiliibacteriota</taxon>
    </lineage>
</organism>
<reference evidence="1 2" key="1">
    <citation type="journal article" date="2016" name="Nat. Commun.">
        <title>Thousands of microbial genomes shed light on interconnected biogeochemical processes in an aquifer system.</title>
        <authorList>
            <person name="Anantharaman K."/>
            <person name="Brown C.T."/>
            <person name="Hug L.A."/>
            <person name="Sharon I."/>
            <person name="Castelle C.J."/>
            <person name="Probst A.J."/>
            <person name="Thomas B.C."/>
            <person name="Singh A."/>
            <person name="Wilkins M.J."/>
            <person name="Karaoz U."/>
            <person name="Brodie E.L."/>
            <person name="Williams K.H."/>
            <person name="Hubbard S.S."/>
            <person name="Banfield J.F."/>
        </authorList>
    </citation>
    <scope>NUCLEOTIDE SEQUENCE [LARGE SCALE GENOMIC DNA]</scope>
</reference>